<dbReference type="Proteomes" id="UP001235939">
    <property type="component" value="Chromosome 04"/>
</dbReference>
<keyword evidence="4 8" id="KW-0378">Hydrolase</keyword>
<dbReference type="InterPro" id="IPR024079">
    <property type="entry name" value="MetalloPept_cat_dom_sf"/>
</dbReference>
<feature type="chain" id="PRO_5044971720" description="Metalloendopeptidase" evidence="9">
    <location>
        <begin position="17"/>
        <end position="151"/>
    </location>
</feature>
<dbReference type="SMART" id="SM00235">
    <property type="entry name" value="ZnMc"/>
    <property type="match status" value="1"/>
</dbReference>
<feature type="binding site" evidence="8">
    <location>
        <position position="53"/>
    </location>
    <ligand>
        <name>Zn(2+)</name>
        <dbReference type="ChEBI" id="CHEBI:29105"/>
        <note>catalytic</note>
    </ligand>
</feature>
<evidence type="ECO:0000259" key="10">
    <source>
        <dbReference type="PROSITE" id="PS51864"/>
    </source>
</evidence>
<keyword evidence="2 8" id="KW-0645">Protease</keyword>
<feature type="binding site" evidence="8">
    <location>
        <position position="43"/>
    </location>
    <ligand>
        <name>Zn(2+)</name>
        <dbReference type="ChEBI" id="CHEBI:29105"/>
        <note>catalytic</note>
    </ligand>
</feature>
<dbReference type="PANTHER" id="PTHR10127">
    <property type="entry name" value="DISCOIDIN, CUB, EGF, LAMININ , AND ZINC METALLOPROTEASE DOMAIN CONTAINING"/>
    <property type="match status" value="1"/>
</dbReference>
<comment type="subunit">
    <text evidence="1">Monomer.</text>
</comment>
<keyword evidence="5 8" id="KW-0862">Zinc</keyword>
<comment type="function">
    <text evidence="7">Zinc metalloprotease. Provoques deadhesion of endothelial cells from cell cultures, and also degradation of fibronectin, fibrinogen and gelatin in vitro. Its role in the venom is not fully understood but it might act as a spreading factor that facilitates diffusion of other venom toxins. Alternatively, it might be involved in the proteolytic processing of other venom toxins or it might play a role in extra-oral digestion of prey.</text>
</comment>
<evidence type="ECO:0000256" key="5">
    <source>
        <dbReference type="ARBA" id="ARBA00022833"/>
    </source>
</evidence>
<evidence type="ECO:0000256" key="3">
    <source>
        <dbReference type="ARBA" id="ARBA00022723"/>
    </source>
</evidence>
<evidence type="ECO:0000256" key="7">
    <source>
        <dbReference type="ARBA" id="ARBA00025529"/>
    </source>
</evidence>
<keyword evidence="3 8" id="KW-0479">Metal-binding</keyword>
<keyword evidence="12" id="KW-1185">Reference proteome</keyword>
<evidence type="ECO:0000256" key="8">
    <source>
        <dbReference type="PROSITE-ProRule" id="PRU01211"/>
    </source>
</evidence>
<dbReference type="EMBL" id="CP092866">
    <property type="protein sequence ID" value="UYV66251.1"/>
    <property type="molecule type" value="Genomic_DNA"/>
</dbReference>
<reference evidence="11 12" key="1">
    <citation type="submission" date="2022-01" db="EMBL/GenBank/DDBJ databases">
        <title>A chromosomal length assembly of Cordylochernes scorpioides.</title>
        <authorList>
            <person name="Zeh D."/>
            <person name="Zeh J."/>
        </authorList>
    </citation>
    <scope>NUCLEOTIDE SEQUENCE [LARGE SCALE GENOMIC DNA]</scope>
    <source>
        <strain evidence="11">IN4F17</strain>
        <tissue evidence="11">Whole Body</tissue>
    </source>
</reference>
<dbReference type="EC" id="3.4.24.-" evidence="9"/>
<comment type="cofactor">
    <cofactor evidence="8 9">
        <name>Zn(2+)</name>
        <dbReference type="ChEBI" id="CHEBI:29105"/>
    </cofactor>
    <text evidence="8 9">Binds 1 zinc ion per subunit.</text>
</comment>
<evidence type="ECO:0000256" key="2">
    <source>
        <dbReference type="ARBA" id="ARBA00022670"/>
    </source>
</evidence>
<dbReference type="PRINTS" id="PR00480">
    <property type="entry name" value="ASTACIN"/>
</dbReference>
<feature type="active site" evidence="8">
    <location>
        <position position="44"/>
    </location>
</feature>
<comment type="caution">
    <text evidence="8">Lacks conserved residue(s) required for the propagation of feature annotation.</text>
</comment>
<dbReference type="InterPro" id="IPR001506">
    <property type="entry name" value="Peptidase_M12A"/>
</dbReference>
<feature type="signal peptide" evidence="9">
    <location>
        <begin position="1"/>
        <end position="16"/>
    </location>
</feature>
<dbReference type="PANTHER" id="PTHR10127:SF780">
    <property type="entry name" value="METALLOENDOPEPTIDASE"/>
    <property type="match status" value="1"/>
</dbReference>
<name>A0ABY6KBM1_9ARAC</name>
<dbReference type="Gene3D" id="3.40.390.10">
    <property type="entry name" value="Collagenase (Catalytic Domain)"/>
    <property type="match status" value="1"/>
</dbReference>
<feature type="domain" description="Peptidase M12A" evidence="10">
    <location>
        <begin position="1"/>
        <end position="146"/>
    </location>
</feature>
<evidence type="ECO:0000313" key="11">
    <source>
        <dbReference type="EMBL" id="UYV66251.1"/>
    </source>
</evidence>
<evidence type="ECO:0000313" key="12">
    <source>
        <dbReference type="Proteomes" id="UP001235939"/>
    </source>
</evidence>
<dbReference type="Pfam" id="PF01400">
    <property type="entry name" value="Astacin"/>
    <property type="match status" value="1"/>
</dbReference>
<protein>
    <recommendedName>
        <fullName evidence="9">Metalloendopeptidase</fullName>
        <ecNumber evidence="9">3.4.24.-</ecNumber>
    </recommendedName>
</protein>
<dbReference type="InterPro" id="IPR006026">
    <property type="entry name" value="Peptidase_Metallo"/>
</dbReference>
<keyword evidence="6 8" id="KW-0482">Metalloprotease</keyword>
<organism evidence="11 12">
    <name type="scientific">Cordylochernes scorpioides</name>
    <dbReference type="NCBI Taxonomy" id="51811"/>
    <lineage>
        <taxon>Eukaryota</taxon>
        <taxon>Metazoa</taxon>
        <taxon>Ecdysozoa</taxon>
        <taxon>Arthropoda</taxon>
        <taxon>Chelicerata</taxon>
        <taxon>Arachnida</taxon>
        <taxon>Pseudoscorpiones</taxon>
        <taxon>Cheliferoidea</taxon>
        <taxon>Chernetidae</taxon>
        <taxon>Cordylochernes</taxon>
    </lineage>
</organism>
<dbReference type="SUPFAM" id="SSF55486">
    <property type="entry name" value="Metalloproteases ('zincins'), catalytic domain"/>
    <property type="match status" value="1"/>
</dbReference>
<proteinExistence type="predicted"/>
<evidence type="ECO:0000256" key="4">
    <source>
        <dbReference type="ARBA" id="ARBA00022801"/>
    </source>
</evidence>
<keyword evidence="9" id="KW-0732">Signal</keyword>
<evidence type="ECO:0000256" key="1">
    <source>
        <dbReference type="ARBA" id="ARBA00011245"/>
    </source>
</evidence>
<dbReference type="PROSITE" id="PS51864">
    <property type="entry name" value="ASTACIN"/>
    <property type="match status" value="1"/>
</dbReference>
<evidence type="ECO:0000256" key="9">
    <source>
        <dbReference type="RuleBase" id="RU361183"/>
    </source>
</evidence>
<evidence type="ECO:0000256" key="6">
    <source>
        <dbReference type="ARBA" id="ARBA00023049"/>
    </source>
</evidence>
<accession>A0ABY6KBM1</accession>
<feature type="binding site" evidence="8">
    <location>
        <position position="47"/>
    </location>
    <ligand>
        <name>Zn(2+)</name>
        <dbReference type="ChEBI" id="CHEBI:29105"/>
        <note>catalytic</note>
    </ligand>
</feature>
<sequence length="151" mass="17629">MVLCCLIIAVMSRCSSYVGKSLKGGVQTLLLAPGCKRVGSILHELNHAVGFHHEHKRTDRDNYIIIHMDRIKPNKTHNFEMLKPKDEKILDDFDYNSIMLYYHDYFAINKTLYTIETLDGTKLEEVHNKTLSQSDIKRINRLYNCPKKYLQ</sequence>
<gene>
    <name evidence="11" type="ORF">LAZ67_4000992</name>
</gene>